<reference evidence="7" key="2">
    <citation type="journal article" date="2015" name="BMC Genomics">
        <title>Analysis of the agrotis segetum pheromone gland transcriptome in the light of Sex pheromone biosynthesis.</title>
        <authorList>
            <person name="Ding B.J."/>
            <person name="Lofstedt C."/>
        </authorList>
    </citation>
    <scope>NUCLEOTIDE SEQUENCE</scope>
    <source>
        <tissue evidence="7">Pheromone gland</tissue>
    </source>
</reference>
<dbReference type="Gene3D" id="3.40.47.10">
    <property type="match status" value="2"/>
</dbReference>
<evidence type="ECO:0000313" key="7">
    <source>
        <dbReference type="EMBL" id="AIN34696.1"/>
    </source>
</evidence>
<accession>A0A088M9W4</accession>
<feature type="domain" description="Thiolase C-terminal" evidence="6">
    <location>
        <begin position="56"/>
        <end position="177"/>
    </location>
</feature>
<dbReference type="PANTHER" id="PTHR18919:SF107">
    <property type="entry name" value="ACETYL-COA ACETYLTRANSFERASE, CYTOSOLIC"/>
    <property type="match status" value="1"/>
</dbReference>
<dbReference type="InterPro" id="IPR020616">
    <property type="entry name" value="Thiolase_N"/>
</dbReference>
<dbReference type="InterPro" id="IPR020617">
    <property type="entry name" value="Thiolase_C"/>
</dbReference>
<evidence type="ECO:0000256" key="1">
    <source>
        <dbReference type="ARBA" id="ARBA00010982"/>
    </source>
</evidence>
<dbReference type="EMBL" id="KJ579220">
    <property type="protein sequence ID" value="AIN34696.1"/>
    <property type="molecule type" value="mRNA"/>
</dbReference>
<dbReference type="CDD" id="cd00751">
    <property type="entry name" value="thiolase"/>
    <property type="match status" value="1"/>
</dbReference>
<dbReference type="InterPro" id="IPR016039">
    <property type="entry name" value="Thiolase-like"/>
</dbReference>
<dbReference type="PROSITE" id="PS00737">
    <property type="entry name" value="THIOLASE_2"/>
    <property type="match status" value="1"/>
</dbReference>
<comment type="similarity">
    <text evidence="1 4">Belongs to the thiolase-like superfamily. Thiolase family.</text>
</comment>
<dbReference type="Pfam" id="PF00108">
    <property type="entry name" value="Thiolase_N"/>
    <property type="match status" value="1"/>
</dbReference>
<name>A0A088M9W4_AGRSE</name>
<evidence type="ECO:0000256" key="2">
    <source>
        <dbReference type="ARBA" id="ARBA00022679"/>
    </source>
</evidence>
<sequence length="179" mass="18614">MTRDEHPQPDVTLEKLSRLQPVSTGGITTAGNITGLNDGAAAMILANGQALRDHNLKPLARIVGWSVVGVDPVMMGYAAVPAVETLLKTTGLTIDDMDLVEIHETFAATTVVCARHLGVDEDKMNVNGGAIAMGHPSGASGARIVSHLTHELRRRGLKRGIASAGIAGGQGIAIIIETV</sequence>
<dbReference type="InterPro" id="IPR020613">
    <property type="entry name" value="Thiolase_CS"/>
</dbReference>
<evidence type="ECO:0000256" key="4">
    <source>
        <dbReference type="RuleBase" id="RU003557"/>
    </source>
</evidence>
<dbReference type="GO" id="GO:0005739">
    <property type="term" value="C:mitochondrion"/>
    <property type="evidence" value="ECO:0007669"/>
    <property type="project" value="TreeGrafter"/>
</dbReference>
<dbReference type="AlphaFoldDB" id="A0A088M9W4"/>
<dbReference type="GO" id="GO:0006635">
    <property type="term" value="P:fatty acid beta-oxidation"/>
    <property type="evidence" value="ECO:0007669"/>
    <property type="project" value="TreeGrafter"/>
</dbReference>
<reference evidence="7" key="1">
    <citation type="submission" date="2014-03" db="EMBL/GenBank/DDBJ databases">
        <authorList>
            <person name="Saikia M."/>
            <person name="Chaudhari Y."/>
            <person name="Khan M."/>
            <person name="Devi D."/>
        </authorList>
    </citation>
    <scope>NUCLEOTIDE SEQUENCE</scope>
    <source>
        <tissue evidence="7">Pheromone gland</tissue>
    </source>
</reference>
<protein>
    <submittedName>
        <fullName evidence="7">Fatty alcohol acetyltransferase</fullName>
    </submittedName>
</protein>
<feature type="domain" description="Thiolase N-terminal" evidence="5">
    <location>
        <begin position="2"/>
        <end position="47"/>
    </location>
</feature>
<dbReference type="Pfam" id="PF02803">
    <property type="entry name" value="Thiolase_C"/>
    <property type="match status" value="1"/>
</dbReference>
<dbReference type="PANTHER" id="PTHR18919">
    <property type="entry name" value="ACETYL-COA C-ACYLTRANSFERASE"/>
    <property type="match status" value="1"/>
</dbReference>
<organism evidence="7">
    <name type="scientific">Agrotis segetum</name>
    <name type="common">Turnip moth</name>
    <dbReference type="NCBI Taxonomy" id="47767"/>
    <lineage>
        <taxon>Eukaryota</taxon>
        <taxon>Metazoa</taxon>
        <taxon>Ecdysozoa</taxon>
        <taxon>Arthropoda</taxon>
        <taxon>Hexapoda</taxon>
        <taxon>Insecta</taxon>
        <taxon>Pterygota</taxon>
        <taxon>Neoptera</taxon>
        <taxon>Endopterygota</taxon>
        <taxon>Lepidoptera</taxon>
        <taxon>Glossata</taxon>
        <taxon>Ditrysia</taxon>
        <taxon>Noctuoidea</taxon>
        <taxon>Noctuidae</taxon>
        <taxon>Noctuinae</taxon>
        <taxon>Noctuini</taxon>
        <taxon>Agrotis</taxon>
    </lineage>
</organism>
<keyword evidence="2 4" id="KW-0808">Transferase</keyword>
<dbReference type="InterPro" id="IPR002155">
    <property type="entry name" value="Thiolase"/>
</dbReference>
<evidence type="ECO:0000259" key="5">
    <source>
        <dbReference type="Pfam" id="PF00108"/>
    </source>
</evidence>
<dbReference type="SUPFAM" id="SSF53901">
    <property type="entry name" value="Thiolase-like"/>
    <property type="match status" value="2"/>
</dbReference>
<gene>
    <name evidence="7" type="primary">ATF</name>
</gene>
<keyword evidence="3 4" id="KW-0012">Acyltransferase</keyword>
<evidence type="ECO:0000256" key="3">
    <source>
        <dbReference type="ARBA" id="ARBA00023315"/>
    </source>
</evidence>
<evidence type="ECO:0000259" key="6">
    <source>
        <dbReference type="Pfam" id="PF02803"/>
    </source>
</evidence>
<proteinExistence type="evidence at transcript level"/>
<dbReference type="GO" id="GO:0003985">
    <property type="term" value="F:acetyl-CoA C-acetyltransferase activity"/>
    <property type="evidence" value="ECO:0007669"/>
    <property type="project" value="TreeGrafter"/>
</dbReference>